<organism evidence="15 16">
    <name type="scientific">Brevundimonas denitrificans</name>
    <dbReference type="NCBI Taxonomy" id="1443434"/>
    <lineage>
        <taxon>Bacteria</taxon>
        <taxon>Pseudomonadati</taxon>
        <taxon>Pseudomonadota</taxon>
        <taxon>Alphaproteobacteria</taxon>
        <taxon>Caulobacterales</taxon>
        <taxon>Caulobacteraceae</taxon>
        <taxon>Brevundimonas</taxon>
    </lineage>
</organism>
<feature type="region of interest" description="Disordered" evidence="12">
    <location>
        <begin position="1"/>
        <end position="24"/>
    </location>
</feature>
<comment type="caution">
    <text evidence="15">The sequence shown here is derived from an EMBL/GenBank/DDBJ whole genome shotgun (WGS) entry which is preliminary data.</text>
</comment>
<feature type="domain" description="Cytochrome b561 bacterial/Ni-hydrogenase" evidence="14">
    <location>
        <begin position="30"/>
        <end position="243"/>
    </location>
</feature>
<keyword evidence="9 13" id="KW-1133">Transmembrane helix</keyword>
<evidence type="ECO:0000256" key="10">
    <source>
        <dbReference type="ARBA" id="ARBA00023004"/>
    </source>
</evidence>
<keyword evidence="8" id="KW-0249">Electron transport</keyword>
<evidence type="ECO:0000256" key="2">
    <source>
        <dbReference type="ARBA" id="ARBA00008622"/>
    </source>
</evidence>
<feature type="transmembrane region" description="Helical" evidence="13">
    <location>
        <begin position="99"/>
        <end position="120"/>
    </location>
</feature>
<dbReference type="InterPro" id="IPR000516">
    <property type="entry name" value="Ni-dep_Hydgase_cyt-B"/>
</dbReference>
<evidence type="ECO:0000313" key="16">
    <source>
        <dbReference type="Proteomes" id="UP001156921"/>
    </source>
</evidence>
<keyword evidence="7" id="KW-0479">Metal-binding</keyword>
<evidence type="ECO:0000256" key="7">
    <source>
        <dbReference type="ARBA" id="ARBA00022723"/>
    </source>
</evidence>
<feature type="transmembrane region" description="Helical" evidence="13">
    <location>
        <begin position="165"/>
        <end position="189"/>
    </location>
</feature>
<dbReference type="SUPFAM" id="SSF81342">
    <property type="entry name" value="Transmembrane di-heme cytochromes"/>
    <property type="match status" value="1"/>
</dbReference>
<dbReference type="PRINTS" id="PR00161">
    <property type="entry name" value="NIHGNASECYTB"/>
</dbReference>
<evidence type="ECO:0000259" key="14">
    <source>
        <dbReference type="Pfam" id="PF01292"/>
    </source>
</evidence>
<dbReference type="Gene3D" id="1.20.950.20">
    <property type="entry name" value="Transmembrane di-heme cytochromes, Chain C"/>
    <property type="match status" value="1"/>
</dbReference>
<dbReference type="RefSeq" id="WP_284222666.1">
    <property type="nucleotide sequence ID" value="NZ_BSOY01000038.1"/>
</dbReference>
<evidence type="ECO:0000256" key="1">
    <source>
        <dbReference type="ARBA" id="ARBA00004651"/>
    </source>
</evidence>
<accession>A0ABQ6BL35</accession>
<evidence type="ECO:0000256" key="4">
    <source>
        <dbReference type="ARBA" id="ARBA00022475"/>
    </source>
</evidence>
<protein>
    <recommendedName>
        <fullName evidence="14">Cytochrome b561 bacterial/Ni-hydrogenase domain-containing protein</fullName>
    </recommendedName>
</protein>
<dbReference type="PANTHER" id="PTHR30485:SF1">
    <property type="entry name" value="CYTOCHROME YDHU-RELATED"/>
    <property type="match status" value="1"/>
</dbReference>
<evidence type="ECO:0000256" key="5">
    <source>
        <dbReference type="ARBA" id="ARBA00022617"/>
    </source>
</evidence>
<feature type="transmembrane region" description="Helical" evidence="13">
    <location>
        <begin position="209"/>
        <end position="230"/>
    </location>
</feature>
<evidence type="ECO:0000256" key="11">
    <source>
        <dbReference type="ARBA" id="ARBA00023136"/>
    </source>
</evidence>
<name>A0ABQ6BL35_9CAUL</name>
<comment type="subcellular location">
    <subcellularLocation>
        <location evidence="1">Cell membrane</location>
        <topology evidence="1">Multi-pass membrane protein</topology>
    </subcellularLocation>
</comment>
<sequence length="270" mass="30138">MTDSVATPPTRPSGPRADRPLSRGRTDTWRHPAWVRLAHWLNVVAVVVLIMSGLNILLAHPHLYWGVRSTFADPWVSIPPIPNWLLIPQGRNLAEARNWHFLFAWIFVLNGLAYLLLGLVTRRFGRRLWPTRADLKGIGPSVVEHARFHFPTDDHARSYNVIQKLTYLAMILIVLPMMLVTGLSMSPGFNAVGGVLLDIMGGRQSARTLHFISAGLIVGFILIHVGLVIWTGLFNNMRSMVTGWFVIEPPGSTAGPRLRRRRPTDAGDAS</sequence>
<dbReference type="InterPro" id="IPR011577">
    <property type="entry name" value="Cyt_b561_bac/Ni-Hgenase"/>
</dbReference>
<evidence type="ECO:0000256" key="13">
    <source>
        <dbReference type="SAM" id="Phobius"/>
    </source>
</evidence>
<evidence type="ECO:0000256" key="12">
    <source>
        <dbReference type="SAM" id="MobiDB-lite"/>
    </source>
</evidence>
<dbReference type="InterPro" id="IPR051542">
    <property type="entry name" value="Hydrogenase_cytochrome"/>
</dbReference>
<keyword evidence="6 13" id="KW-0812">Transmembrane</keyword>
<dbReference type="InterPro" id="IPR016174">
    <property type="entry name" value="Di-haem_cyt_TM"/>
</dbReference>
<evidence type="ECO:0000313" key="15">
    <source>
        <dbReference type="EMBL" id="GLS01805.1"/>
    </source>
</evidence>
<evidence type="ECO:0000256" key="6">
    <source>
        <dbReference type="ARBA" id="ARBA00022692"/>
    </source>
</evidence>
<keyword evidence="16" id="KW-1185">Reference proteome</keyword>
<evidence type="ECO:0000256" key="8">
    <source>
        <dbReference type="ARBA" id="ARBA00022982"/>
    </source>
</evidence>
<dbReference type="PANTHER" id="PTHR30485">
    <property type="entry name" value="NI/FE-HYDROGENASE 1 B-TYPE CYTOCHROME SUBUNIT"/>
    <property type="match status" value="1"/>
</dbReference>
<keyword evidence="4" id="KW-1003">Cell membrane</keyword>
<gene>
    <name evidence="15" type="ORF">GCM10007859_18210</name>
</gene>
<dbReference type="EMBL" id="BSOY01000038">
    <property type="protein sequence ID" value="GLS01805.1"/>
    <property type="molecule type" value="Genomic_DNA"/>
</dbReference>
<proteinExistence type="inferred from homology"/>
<keyword evidence="5" id="KW-0349">Heme</keyword>
<dbReference type="Proteomes" id="UP001156921">
    <property type="component" value="Unassembled WGS sequence"/>
</dbReference>
<feature type="transmembrane region" description="Helical" evidence="13">
    <location>
        <begin position="40"/>
        <end position="59"/>
    </location>
</feature>
<dbReference type="Pfam" id="PF01292">
    <property type="entry name" value="Ni_hydr_CYTB"/>
    <property type="match status" value="1"/>
</dbReference>
<reference evidence="16" key="1">
    <citation type="journal article" date="2019" name="Int. J. Syst. Evol. Microbiol.">
        <title>The Global Catalogue of Microorganisms (GCM) 10K type strain sequencing project: providing services to taxonomists for standard genome sequencing and annotation.</title>
        <authorList>
            <consortium name="The Broad Institute Genomics Platform"/>
            <consortium name="The Broad Institute Genome Sequencing Center for Infectious Disease"/>
            <person name="Wu L."/>
            <person name="Ma J."/>
        </authorList>
    </citation>
    <scope>NUCLEOTIDE SEQUENCE [LARGE SCALE GENOMIC DNA]</scope>
    <source>
        <strain evidence="16">NBRC 110107</strain>
    </source>
</reference>
<keyword evidence="11 13" id="KW-0472">Membrane</keyword>
<evidence type="ECO:0000256" key="3">
    <source>
        <dbReference type="ARBA" id="ARBA00022448"/>
    </source>
</evidence>
<evidence type="ECO:0000256" key="9">
    <source>
        <dbReference type="ARBA" id="ARBA00022989"/>
    </source>
</evidence>
<keyword evidence="10" id="KW-0408">Iron</keyword>
<comment type="similarity">
    <text evidence="2">Belongs to the HupC/HyaC/HydC family.</text>
</comment>
<keyword evidence="3" id="KW-0813">Transport</keyword>